<keyword evidence="3" id="KW-0560">Oxidoreductase</keyword>
<sequence>MTLQSSKTTHTSEKPQRTVLVVGAGPVGLAITLRLALAGIVVDVVEKESRVDEEPRAVAYYASALNTMNKMGVIPDMEKVGSVSEGFCWRKPIHADGQ</sequence>
<dbReference type="Pfam" id="PF01494">
    <property type="entry name" value="FAD_binding_3"/>
    <property type="match status" value="1"/>
</dbReference>
<keyword evidence="6" id="KW-0503">Monooxygenase</keyword>
<keyword evidence="4" id="KW-1133">Transmembrane helix</keyword>
<evidence type="ECO:0000256" key="1">
    <source>
        <dbReference type="ARBA" id="ARBA00022630"/>
    </source>
</evidence>
<dbReference type="InterPro" id="IPR036188">
    <property type="entry name" value="FAD/NAD-bd_sf"/>
</dbReference>
<accession>A0A0A2IF11</accession>
<comment type="caution">
    <text evidence="6">The sequence shown here is derived from an EMBL/GenBank/DDBJ whole genome shotgun (WGS) entry which is preliminary data.</text>
</comment>
<feature type="transmembrane region" description="Helical" evidence="4">
    <location>
        <begin position="20"/>
        <end position="42"/>
    </location>
</feature>
<dbReference type="RefSeq" id="XP_016597859.1">
    <property type="nucleotide sequence ID" value="XM_016737885.1"/>
</dbReference>
<keyword evidence="4" id="KW-0472">Membrane</keyword>
<keyword evidence="4" id="KW-0812">Transmembrane</keyword>
<dbReference type="HOGENOM" id="CLU_2334293_0_0_1"/>
<dbReference type="GeneID" id="27673304"/>
<dbReference type="Gene3D" id="3.50.50.60">
    <property type="entry name" value="FAD/NAD(P)-binding domain"/>
    <property type="match status" value="1"/>
</dbReference>
<dbReference type="PhylomeDB" id="A0A0A2IF11"/>
<name>A0A0A2IF11_PENEN</name>
<evidence type="ECO:0000259" key="5">
    <source>
        <dbReference type="Pfam" id="PF01494"/>
    </source>
</evidence>
<evidence type="ECO:0000313" key="6">
    <source>
        <dbReference type="EMBL" id="KGO55963.1"/>
    </source>
</evidence>
<evidence type="ECO:0000256" key="2">
    <source>
        <dbReference type="ARBA" id="ARBA00022827"/>
    </source>
</evidence>
<evidence type="ECO:0000256" key="4">
    <source>
        <dbReference type="SAM" id="Phobius"/>
    </source>
</evidence>
<protein>
    <submittedName>
        <fullName evidence="6">Monooxygenase, FAD-binding</fullName>
    </submittedName>
</protein>
<evidence type="ECO:0000313" key="7">
    <source>
        <dbReference type="Proteomes" id="UP000030143"/>
    </source>
</evidence>
<keyword evidence="1" id="KW-0285">Flavoprotein</keyword>
<dbReference type="InterPro" id="IPR002938">
    <property type="entry name" value="FAD-bd"/>
</dbReference>
<dbReference type="STRING" id="27334.A0A0A2IF11"/>
<reference evidence="6 7" key="1">
    <citation type="journal article" date="2015" name="Mol. Plant Microbe Interact.">
        <title>Genome, transcriptome, and functional analyses of Penicillium expansum provide new insights into secondary metabolism and pathogenicity.</title>
        <authorList>
            <person name="Ballester A.R."/>
            <person name="Marcet-Houben M."/>
            <person name="Levin E."/>
            <person name="Sela N."/>
            <person name="Selma-Lazaro C."/>
            <person name="Carmona L."/>
            <person name="Wisniewski M."/>
            <person name="Droby S."/>
            <person name="Gonzalez-Candelas L."/>
            <person name="Gabaldon T."/>
        </authorList>
    </citation>
    <scope>NUCLEOTIDE SEQUENCE [LARGE SCALE GENOMIC DNA]</scope>
    <source>
        <strain evidence="6 7">MD-8</strain>
    </source>
</reference>
<proteinExistence type="predicted"/>
<gene>
    <name evidence="6" type="ORF">PEX2_006080</name>
</gene>
<dbReference type="Proteomes" id="UP000030143">
    <property type="component" value="Unassembled WGS sequence"/>
</dbReference>
<organism evidence="6 7">
    <name type="scientific">Penicillium expansum</name>
    <name type="common">Blue mold rot fungus</name>
    <dbReference type="NCBI Taxonomy" id="27334"/>
    <lineage>
        <taxon>Eukaryota</taxon>
        <taxon>Fungi</taxon>
        <taxon>Dikarya</taxon>
        <taxon>Ascomycota</taxon>
        <taxon>Pezizomycotina</taxon>
        <taxon>Eurotiomycetes</taxon>
        <taxon>Eurotiomycetidae</taxon>
        <taxon>Eurotiales</taxon>
        <taxon>Aspergillaceae</taxon>
        <taxon>Penicillium</taxon>
    </lineage>
</organism>
<dbReference type="EMBL" id="JQFZ01000176">
    <property type="protein sequence ID" value="KGO55963.1"/>
    <property type="molecule type" value="Genomic_DNA"/>
</dbReference>
<evidence type="ECO:0000256" key="3">
    <source>
        <dbReference type="ARBA" id="ARBA00023002"/>
    </source>
</evidence>
<keyword evidence="7" id="KW-1185">Reference proteome</keyword>
<dbReference type="VEuPathDB" id="FungiDB:PEXP_088680"/>
<dbReference type="GO" id="GO:0071949">
    <property type="term" value="F:FAD binding"/>
    <property type="evidence" value="ECO:0007669"/>
    <property type="project" value="InterPro"/>
</dbReference>
<dbReference type="SUPFAM" id="SSF51905">
    <property type="entry name" value="FAD/NAD(P)-binding domain"/>
    <property type="match status" value="1"/>
</dbReference>
<dbReference type="AlphaFoldDB" id="A0A0A2IF11"/>
<feature type="domain" description="FAD-binding" evidence="5">
    <location>
        <begin position="18"/>
        <end position="86"/>
    </location>
</feature>
<dbReference type="GO" id="GO:0004497">
    <property type="term" value="F:monooxygenase activity"/>
    <property type="evidence" value="ECO:0007669"/>
    <property type="project" value="UniProtKB-KW"/>
</dbReference>
<keyword evidence="2" id="KW-0274">FAD</keyword>
<dbReference type="OrthoDB" id="10016252at2759"/>